<sequence length="291" mass="33702">MPNNRRARFVRRLVACKELNLSPWDAVPMPFPFLEYRRRWERELTENFTMAFGLALEELLYCAHRGLVPVRRGEGGVITIDTSEVDGTRRRRAVDDDKNEDKDEDEDENDPMENNEYLNGMLDVDLIAKYRHVHIDDHRLRLSVRPIKSNLESIFAVPLLSREIVKNKPHLRGAYQRIEKAFAEKASFAEVKRMTYDLANEIGEENAYTRTVVADATITCSEFYQVKDARDGGIVLRGMEDGRDEEEVVHNVRFEVVTERNDDGGEDGNRRKVGSWKIIDIDDMLDGNVFH</sequence>
<feature type="compositionally biased region" description="Acidic residues" evidence="1">
    <location>
        <begin position="102"/>
        <end position="113"/>
    </location>
</feature>
<reference evidence="2 3" key="1">
    <citation type="submission" date="2024-10" db="EMBL/GenBank/DDBJ databases">
        <title>Updated reference genomes for cyclostephanoid diatoms.</title>
        <authorList>
            <person name="Roberts W.R."/>
            <person name="Alverson A.J."/>
        </authorList>
    </citation>
    <scope>NUCLEOTIDE SEQUENCE [LARGE SCALE GENOMIC DNA]</scope>
    <source>
        <strain evidence="2 3">AJA276-08</strain>
    </source>
</reference>
<evidence type="ECO:0000256" key="1">
    <source>
        <dbReference type="SAM" id="MobiDB-lite"/>
    </source>
</evidence>
<protein>
    <submittedName>
        <fullName evidence="2">Uncharacterized protein</fullName>
    </submittedName>
</protein>
<dbReference type="AlphaFoldDB" id="A0ABD3MWY5"/>
<dbReference type="Proteomes" id="UP001530315">
    <property type="component" value="Unassembled WGS sequence"/>
</dbReference>
<dbReference type="EMBL" id="JALLAZ020001702">
    <property type="protein sequence ID" value="KAL3767468.1"/>
    <property type="molecule type" value="Genomic_DNA"/>
</dbReference>
<keyword evidence="3" id="KW-1185">Reference proteome</keyword>
<comment type="caution">
    <text evidence="2">The sequence shown here is derived from an EMBL/GenBank/DDBJ whole genome shotgun (WGS) entry which is preliminary data.</text>
</comment>
<gene>
    <name evidence="2" type="ORF">ACHAW5_006197</name>
</gene>
<accession>A0ABD3MWY5</accession>
<organism evidence="2 3">
    <name type="scientific">Stephanodiscus triporus</name>
    <dbReference type="NCBI Taxonomy" id="2934178"/>
    <lineage>
        <taxon>Eukaryota</taxon>
        <taxon>Sar</taxon>
        <taxon>Stramenopiles</taxon>
        <taxon>Ochrophyta</taxon>
        <taxon>Bacillariophyta</taxon>
        <taxon>Coscinodiscophyceae</taxon>
        <taxon>Thalassiosirophycidae</taxon>
        <taxon>Stephanodiscales</taxon>
        <taxon>Stephanodiscaceae</taxon>
        <taxon>Stephanodiscus</taxon>
    </lineage>
</organism>
<name>A0ABD3MWY5_9STRA</name>
<evidence type="ECO:0000313" key="2">
    <source>
        <dbReference type="EMBL" id="KAL3767468.1"/>
    </source>
</evidence>
<proteinExistence type="predicted"/>
<evidence type="ECO:0000313" key="3">
    <source>
        <dbReference type="Proteomes" id="UP001530315"/>
    </source>
</evidence>
<feature type="region of interest" description="Disordered" evidence="1">
    <location>
        <begin position="88"/>
        <end position="115"/>
    </location>
</feature>